<dbReference type="RefSeq" id="WP_101301191.1">
    <property type="nucleotide sequence ID" value="NZ_CP025197.1"/>
</dbReference>
<evidence type="ECO:0000313" key="4">
    <source>
        <dbReference type="Proteomes" id="UP000239720"/>
    </source>
</evidence>
<accession>A0A2K9E2N1</accession>
<dbReference type="OrthoDB" id="2581333at2"/>
<gene>
    <name evidence="2" type="ORF">B9R14_12740</name>
    <name evidence="1" type="ORF">HVS_08605</name>
</gene>
<dbReference type="Proteomes" id="UP000233534">
    <property type="component" value="Chromosome"/>
</dbReference>
<keyword evidence="1" id="KW-0808">Transferase</keyword>
<dbReference type="AlphaFoldDB" id="A0A2K9E2N1"/>
<proteinExistence type="predicted"/>
<keyword evidence="3" id="KW-1185">Reference proteome</keyword>
<reference evidence="2 4" key="2">
    <citation type="journal article" date="2018" name="Syst. Appl. Microbiol.">
        <title>Characterization and high-quality draft genome sequence of Herbivorax saccincola A7, an anaerobic, alkaliphilic, thermophilic, cellulolytic, and xylanolytic bacterium.</title>
        <authorList>
            <person name="Aikawa S."/>
            <person name="Baramee S."/>
            <person name="Sermsathanaswadi J."/>
            <person name="Thianheng P."/>
            <person name="Tachaapaikoon C."/>
            <person name="Shikata A."/>
            <person name="Waeonukul R."/>
            <person name="Pason P."/>
            <person name="Ratanakhanokchai K."/>
            <person name="Kosugi A."/>
        </authorList>
    </citation>
    <scope>NUCLEOTIDE SEQUENCE [LARGE SCALE GENOMIC DNA]</scope>
    <source>
        <strain evidence="2 4">A7</strain>
    </source>
</reference>
<evidence type="ECO:0000313" key="2">
    <source>
        <dbReference type="EMBL" id="PQQ67528.1"/>
    </source>
</evidence>
<dbReference type="GO" id="GO:0016757">
    <property type="term" value="F:glycosyltransferase activity"/>
    <property type="evidence" value="ECO:0007669"/>
    <property type="project" value="UniProtKB-KW"/>
</dbReference>
<keyword evidence="1" id="KW-0328">Glycosyltransferase</keyword>
<evidence type="ECO:0000313" key="1">
    <source>
        <dbReference type="EMBL" id="AUG57629.1"/>
    </source>
</evidence>
<dbReference type="SUPFAM" id="SSF53271">
    <property type="entry name" value="PRTase-like"/>
    <property type="match status" value="1"/>
</dbReference>
<name>A0A2K9E2N1_9FIRM</name>
<dbReference type="EMBL" id="CP025197">
    <property type="protein sequence ID" value="AUG57629.1"/>
    <property type="molecule type" value="Genomic_DNA"/>
</dbReference>
<dbReference type="EMBL" id="NEMB01000003">
    <property type="protein sequence ID" value="PQQ67528.1"/>
    <property type="molecule type" value="Genomic_DNA"/>
</dbReference>
<dbReference type="InterPro" id="IPR029057">
    <property type="entry name" value="PRTase-like"/>
</dbReference>
<reference evidence="1 3" key="1">
    <citation type="submission" date="2017-12" db="EMBL/GenBank/DDBJ databases">
        <title>Complete genome sequence of Herbivorax saccincola GGR1, a novel Cellulosome-producing hydrolytic bacterium in a thermophilic biogas plant, established by Illumina and Nanopore MinION sequencing.</title>
        <authorList>
            <person name="Pechtl A."/>
            <person name="Ruckert C."/>
            <person name="Koeck D.E."/>
            <person name="Maus I."/>
            <person name="Winkler A."/>
            <person name="Kalinowski J."/>
            <person name="Puhler A."/>
            <person name="Schwarz W.W."/>
            <person name="Zverlov V.V."/>
            <person name="Schluter A."/>
            <person name="Liebl W."/>
        </authorList>
    </citation>
    <scope>NUCLEOTIDE SEQUENCE [LARGE SCALE GENOMIC DNA]</scope>
    <source>
        <strain evidence="1">GGR1</strain>
        <strain evidence="3">SR1</strain>
    </source>
</reference>
<organism evidence="1 3">
    <name type="scientific">Acetivibrio saccincola</name>
    <dbReference type="NCBI Taxonomy" id="1677857"/>
    <lineage>
        <taxon>Bacteria</taxon>
        <taxon>Bacillati</taxon>
        <taxon>Bacillota</taxon>
        <taxon>Clostridia</taxon>
        <taxon>Eubacteriales</taxon>
        <taxon>Oscillospiraceae</taxon>
        <taxon>Acetivibrio</taxon>
    </lineage>
</organism>
<dbReference type="Gene3D" id="3.40.50.2020">
    <property type="match status" value="1"/>
</dbReference>
<evidence type="ECO:0000313" key="3">
    <source>
        <dbReference type="Proteomes" id="UP000233534"/>
    </source>
</evidence>
<dbReference type="Proteomes" id="UP000239720">
    <property type="component" value="Unassembled WGS sequence"/>
</dbReference>
<protein>
    <submittedName>
        <fullName evidence="1">Orotate phosphoribosyltransferase</fullName>
    </submittedName>
</protein>
<dbReference type="KEGG" id="hsc:HVS_08605"/>
<sequence length="290" mass="33475">MKNSNNFLNWIFETCAIRISSHQKPFWYTSGTIGPYYINTHFLYGSEEKAIDLLGFIDREKGNKLTLPEKLFSETYKNYQSNDIYKGVIDEMCNFIKSNIDLDEVGYISGGERRDWFFSIPVSKILEKPHITIYKDLDTVITCNGKTEYLKNLNGGKVLHIADLITEASSYERAWIPAIKEKGGKIFWSVVVVDRMQGGRELLEKNGIKSFSMINIDVSFFKEVLAMGIINQEQFDLISKYLENPKESMALFLKNNPDFLRESLESDGKDRERARLCIEKDIYGLKGLEF</sequence>